<gene>
    <name evidence="2" type="ORF">SAMN05216219_0981</name>
</gene>
<keyword evidence="2" id="KW-0808">Transferase</keyword>
<dbReference type="CDD" id="cd04301">
    <property type="entry name" value="NAT_SF"/>
    <property type="match status" value="1"/>
</dbReference>
<dbReference type="Proteomes" id="UP000198867">
    <property type="component" value="Unassembled WGS sequence"/>
</dbReference>
<feature type="domain" description="N-acetyltransferase" evidence="1">
    <location>
        <begin position="9"/>
        <end position="194"/>
    </location>
</feature>
<protein>
    <submittedName>
        <fullName evidence="2">Acetyltransferase (GNAT) family protein</fullName>
    </submittedName>
</protein>
<reference evidence="3" key="1">
    <citation type="submission" date="2016-10" db="EMBL/GenBank/DDBJ databases">
        <authorList>
            <person name="Varghese N."/>
            <person name="Submissions S."/>
        </authorList>
    </citation>
    <scope>NUCLEOTIDE SEQUENCE [LARGE SCALE GENOMIC DNA]</scope>
    <source>
        <strain evidence="3">CGMCC 1.11101</strain>
    </source>
</reference>
<dbReference type="EMBL" id="FOVM01000002">
    <property type="protein sequence ID" value="SFN52283.1"/>
    <property type="molecule type" value="Genomic_DNA"/>
</dbReference>
<evidence type="ECO:0000313" key="2">
    <source>
        <dbReference type="EMBL" id="SFN52283.1"/>
    </source>
</evidence>
<proteinExistence type="predicted"/>
<accession>A0A1I4ZQF8</accession>
<dbReference type="Pfam" id="PF00583">
    <property type="entry name" value="Acetyltransf_1"/>
    <property type="match status" value="1"/>
</dbReference>
<dbReference type="Gene3D" id="3.40.630.30">
    <property type="match status" value="1"/>
</dbReference>
<dbReference type="GO" id="GO:0016747">
    <property type="term" value="F:acyltransferase activity, transferring groups other than amino-acyl groups"/>
    <property type="evidence" value="ECO:0007669"/>
    <property type="project" value="InterPro"/>
</dbReference>
<dbReference type="AlphaFoldDB" id="A0A1I4ZQF8"/>
<organism evidence="2 3">
    <name type="scientific">Mycetocola miduiensis</name>
    <dbReference type="NCBI Taxonomy" id="995034"/>
    <lineage>
        <taxon>Bacteria</taxon>
        <taxon>Bacillati</taxon>
        <taxon>Actinomycetota</taxon>
        <taxon>Actinomycetes</taxon>
        <taxon>Micrococcales</taxon>
        <taxon>Microbacteriaceae</taxon>
        <taxon>Mycetocola</taxon>
    </lineage>
</organism>
<sequence length="361" mass="39633">MSADALDELTIHEFAVPANLESDGGDDFVEMVAMRNEVETEILGNDDTNPTPRELLPFYQDPFAPKRLFLARVSGRIIGRGVYEWQPEDGATAAFLEVEVAAPFRRQGVGTSLLRVLEASAAADGLRVLQSWSLHLPTASDDVLVPPTGFGAIERGSAAVRFAQAHGYRLEQVGRMSRIDLPVDPDILAAKRADAAAHATGYEVVQWVGRCPDKWLTDMALVHQRMSTDAPSAALEFAEEDWDEERMRNLDDMNEAGGRVNLTSAALHVASGRLVGFTDIALPEHEGRPASQEDTLVLKEHRGHRLGMLLKVANLELLMRVSPVTPRITTFNAEENRPMLDVNEAVGFVPTAYEAGWKKTV</sequence>
<name>A0A1I4ZQF8_9MICO</name>
<evidence type="ECO:0000259" key="1">
    <source>
        <dbReference type="PROSITE" id="PS51186"/>
    </source>
</evidence>
<dbReference type="PROSITE" id="PS51186">
    <property type="entry name" value="GNAT"/>
    <property type="match status" value="1"/>
</dbReference>
<dbReference type="RefSeq" id="WP_090709336.1">
    <property type="nucleotide sequence ID" value="NZ_FOVM01000002.1"/>
</dbReference>
<keyword evidence="3" id="KW-1185">Reference proteome</keyword>
<evidence type="ECO:0000313" key="3">
    <source>
        <dbReference type="Proteomes" id="UP000198867"/>
    </source>
</evidence>
<dbReference type="InterPro" id="IPR000182">
    <property type="entry name" value="GNAT_dom"/>
</dbReference>
<dbReference type="SUPFAM" id="SSF55729">
    <property type="entry name" value="Acyl-CoA N-acyltransferases (Nat)"/>
    <property type="match status" value="2"/>
</dbReference>
<dbReference type="InterPro" id="IPR016181">
    <property type="entry name" value="Acyl_CoA_acyltransferase"/>
</dbReference>
<dbReference type="OrthoDB" id="4119890at2"/>
<dbReference type="STRING" id="995034.SAMN05216219_0981"/>